<dbReference type="PIRSF" id="PIRSF005962">
    <property type="entry name" value="Pept_M20D_amidohydro"/>
    <property type="match status" value="1"/>
</dbReference>
<dbReference type="PANTHER" id="PTHR11014">
    <property type="entry name" value="PEPTIDASE M20 FAMILY MEMBER"/>
    <property type="match status" value="1"/>
</dbReference>
<evidence type="ECO:0000313" key="3">
    <source>
        <dbReference type="Proteomes" id="UP001203004"/>
    </source>
</evidence>
<dbReference type="PANTHER" id="PTHR11014:SF63">
    <property type="entry name" value="METALLOPEPTIDASE, PUTATIVE (AFU_ORTHOLOGUE AFUA_6G09600)-RELATED"/>
    <property type="match status" value="1"/>
</dbReference>
<dbReference type="SUPFAM" id="SSF55031">
    <property type="entry name" value="Bacterial exopeptidase dimerisation domain"/>
    <property type="match status" value="1"/>
</dbReference>
<proteinExistence type="predicted"/>
<dbReference type="EMBL" id="JAMAST010000021">
    <property type="protein sequence ID" value="MCL1632738.1"/>
    <property type="molecule type" value="Genomic_DNA"/>
</dbReference>
<protein>
    <submittedName>
        <fullName evidence="2">Amidohydrolase</fullName>
    </submittedName>
</protein>
<dbReference type="Pfam" id="PF01546">
    <property type="entry name" value="Peptidase_M20"/>
    <property type="match status" value="1"/>
</dbReference>
<dbReference type="InterPro" id="IPR011650">
    <property type="entry name" value="Peptidase_M20_dimer"/>
</dbReference>
<dbReference type="RefSeq" id="WP_249102811.1">
    <property type="nucleotide sequence ID" value="NZ_JAMAST010000021.1"/>
</dbReference>
<dbReference type="Proteomes" id="UP001203004">
    <property type="component" value="Unassembled WGS sequence"/>
</dbReference>
<dbReference type="InterPro" id="IPR036264">
    <property type="entry name" value="Bact_exopeptidase_dim_dom"/>
</dbReference>
<dbReference type="Gene3D" id="3.40.630.10">
    <property type="entry name" value="Zn peptidases"/>
    <property type="match status" value="1"/>
</dbReference>
<organism evidence="2 3">
    <name type="scientific">Sporolactobacillus mangiferae</name>
    <dbReference type="NCBI Taxonomy" id="2940498"/>
    <lineage>
        <taxon>Bacteria</taxon>
        <taxon>Bacillati</taxon>
        <taxon>Bacillota</taxon>
        <taxon>Bacilli</taxon>
        <taxon>Bacillales</taxon>
        <taxon>Sporolactobacillaceae</taxon>
        <taxon>Sporolactobacillus</taxon>
    </lineage>
</organism>
<evidence type="ECO:0000259" key="1">
    <source>
        <dbReference type="Pfam" id="PF07687"/>
    </source>
</evidence>
<dbReference type="InterPro" id="IPR017439">
    <property type="entry name" value="Amidohydrolase"/>
</dbReference>
<dbReference type="Gene3D" id="3.30.70.360">
    <property type="match status" value="1"/>
</dbReference>
<dbReference type="InterPro" id="IPR002933">
    <property type="entry name" value="Peptidase_M20"/>
</dbReference>
<dbReference type="SUPFAM" id="SSF53187">
    <property type="entry name" value="Zn-dependent exopeptidases"/>
    <property type="match status" value="1"/>
</dbReference>
<dbReference type="NCBIfam" id="TIGR01891">
    <property type="entry name" value="amidohydrolases"/>
    <property type="match status" value="1"/>
</dbReference>
<comment type="caution">
    <text evidence="2">The sequence shown here is derived from an EMBL/GenBank/DDBJ whole genome shotgun (WGS) entry which is preliminary data.</text>
</comment>
<reference evidence="2 3" key="1">
    <citation type="submission" date="2022-05" db="EMBL/GenBank/DDBJ databases">
        <title>Sporolactobacillus sp nov CPB3-1, isolated from tree bark (Mangifera indica L.).</title>
        <authorList>
            <person name="Phuengjayaem S."/>
            <person name="Tanasupawat S."/>
        </authorList>
    </citation>
    <scope>NUCLEOTIDE SEQUENCE [LARGE SCALE GENOMIC DNA]</scope>
    <source>
        <strain evidence="2 3">CPB3-1</strain>
    </source>
</reference>
<name>A0ABT0MDI8_9BACL</name>
<keyword evidence="3" id="KW-1185">Reference proteome</keyword>
<evidence type="ECO:0000313" key="2">
    <source>
        <dbReference type="EMBL" id="MCL1632738.1"/>
    </source>
</evidence>
<dbReference type="Pfam" id="PF07687">
    <property type="entry name" value="M20_dimer"/>
    <property type="match status" value="1"/>
</dbReference>
<gene>
    <name evidence="2" type="ORF">M3N64_12490</name>
</gene>
<sequence>MTVPFEPASETLQAAHQWFAWFHRHPELALHEFETTRKIIEVLQNYSIDLLPNPLQTGVFARIGGYRPGPKIALRADIDALPINEVTGLPYASEAPGRMHACGHDFHLTNLLATAIELKKIERELEGTVLLIFQPAEEAEHGGEQVVDTGILNGVEAIFGLHVKPELPTGVVGIRSGNFSAAVDRIYVTFHGKGTHAAHPDSGRDVIVASGEFIVSAQSIVSRNIDPFEPSVVSLTRIESGTTWNVLPDTALLEGTVRSFHKKVRDKVKQRLQEIVSGIAAVHGISGELRWVDGAPAVVNDERLTKLVERVAKNQGIKVTDVAPSMGGEDFSCYQQVIPGVIFNIGVGCPYPVHNSKFKADLRALEASVPLFVSLVHSYFEGSASDGQTLLS</sequence>
<accession>A0ABT0MDI8</accession>
<feature type="domain" description="Peptidase M20 dimerisation" evidence="1">
    <location>
        <begin position="187"/>
        <end position="278"/>
    </location>
</feature>